<dbReference type="Proteomes" id="UP000268014">
    <property type="component" value="Unassembled WGS sequence"/>
</dbReference>
<keyword evidence="3 5" id="KW-1133">Transmembrane helix</keyword>
<evidence type="ECO:0000256" key="5">
    <source>
        <dbReference type="SAM" id="Phobius"/>
    </source>
</evidence>
<gene>
    <name evidence="7" type="ORF">HPLM_LOCUS4220</name>
</gene>
<accession>A0A0N4W364</accession>
<proteinExistence type="predicted"/>
<feature type="transmembrane region" description="Helical" evidence="5">
    <location>
        <begin position="263"/>
        <end position="281"/>
    </location>
</feature>
<dbReference type="InterPro" id="IPR012858">
    <property type="entry name" value="DC_STAMP-like"/>
</dbReference>
<organism evidence="9">
    <name type="scientific">Haemonchus placei</name>
    <name type="common">Barber's pole worm</name>
    <dbReference type="NCBI Taxonomy" id="6290"/>
    <lineage>
        <taxon>Eukaryota</taxon>
        <taxon>Metazoa</taxon>
        <taxon>Ecdysozoa</taxon>
        <taxon>Nematoda</taxon>
        <taxon>Chromadorea</taxon>
        <taxon>Rhabditida</taxon>
        <taxon>Rhabditina</taxon>
        <taxon>Rhabditomorpha</taxon>
        <taxon>Strongyloidea</taxon>
        <taxon>Trichostrongylidae</taxon>
        <taxon>Haemonchus</taxon>
    </lineage>
</organism>
<dbReference type="OMA" id="STNMITC"/>
<name>A0A0N4W364_HAEPC</name>
<evidence type="ECO:0000313" key="7">
    <source>
        <dbReference type="EMBL" id="VDO22720.1"/>
    </source>
</evidence>
<dbReference type="GO" id="GO:0016020">
    <property type="term" value="C:membrane"/>
    <property type="evidence" value="ECO:0007669"/>
    <property type="project" value="UniProtKB-SubCell"/>
</dbReference>
<evidence type="ECO:0000259" key="6">
    <source>
        <dbReference type="Pfam" id="PF07782"/>
    </source>
</evidence>
<sequence length="456" mass="53389">MGGGGYFTDERRKKIRQKTGVGFLEDYFLRSEITDYRRLRVLLNLLIGIVFCSFLYYFGWKKLNFADFHVVYGLVFKWFMILSTACAFALSPMFRCAMLCVLFGALGKNGQAPLSLLILHNLNEGPITNIVSNFQRTAEILLCHLELQAKIATNRVSMLTEPVEAVLEKQLGKYCIIYVITLPIMTPFMAELKASRTKEDKKMEDRDAQLNVWRTLFLIELLTTFQLHMMLVEMPRIENVFQVSQLKMAVSIGTNYVKARSTVTVSQVLQALFIFYVYVIFRDAVNMIENYRTDVNFNNHFITGLFWQIDHHRELLGQQAIRHISKEEMRSWRLMNVSLVIKVTMTNSHCLLPPQRPDFGHIFAWIIIPLVISLLIQVIFSFVVRRIIINYFMPFMFPLRDRVRIIFLYNKNLFLVETITNLPFSGWLSYQSWFKRNILDRLFRTGQCLMCQVGEF</sequence>
<evidence type="ECO:0000313" key="9">
    <source>
        <dbReference type="WBParaSite" id="HPLM_0000422801-mRNA-1"/>
    </source>
</evidence>
<reference evidence="9" key="1">
    <citation type="submission" date="2017-02" db="UniProtKB">
        <authorList>
            <consortium name="WormBaseParasite"/>
        </authorList>
    </citation>
    <scope>IDENTIFICATION</scope>
</reference>
<evidence type="ECO:0000256" key="1">
    <source>
        <dbReference type="ARBA" id="ARBA00004141"/>
    </source>
</evidence>
<comment type="subcellular location">
    <subcellularLocation>
        <location evidence="1">Membrane</location>
        <topology evidence="1">Multi-pass membrane protein</topology>
    </subcellularLocation>
</comment>
<protein>
    <submittedName>
        <fullName evidence="9">DC_STAMP domain-containing protein</fullName>
    </submittedName>
</protein>
<feature type="transmembrane region" description="Helical" evidence="5">
    <location>
        <begin position="39"/>
        <end position="58"/>
    </location>
</feature>
<feature type="transmembrane region" description="Helical" evidence="5">
    <location>
        <begin position="70"/>
        <end position="90"/>
    </location>
</feature>
<dbReference type="OrthoDB" id="5985669at2759"/>
<feature type="transmembrane region" description="Helical" evidence="5">
    <location>
        <begin position="332"/>
        <end position="350"/>
    </location>
</feature>
<keyword evidence="4 5" id="KW-0472">Membrane</keyword>
<feature type="domain" description="Dendritic cell-specific transmembrane protein-like" evidence="6">
    <location>
        <begin position="341"/>
        <end position="409"/>
    </location>
</feature>
<dbReference type="Pfam" id="PF07782">
    <property type="entry name" value="DC_STAMP"/>
    <property type="match status" value="1"/>
</dbReference>
<evidence type="ECO:0000256" key="3">
    <source>
        <dbReference type="ARBA" id="ARBA00022989"/>
    </source>
</evidence>
<dbReference type="PANTHER" id="PTHR21041">
    <property type="entry name" value="DENDRITIC CELL-SPECIFIC TRANSMEMBRANE PROTEIN"/>
    <property type="match status" value="1"/>
</dbReference>
<feature type="transmembrane region" description="Helical" evidence="5">
    <location>
        <begin position="211"/>
        <end position="231"/>
    </location>
</feature>
<evidence type="ECO:0000256" key="2">
    <source>
        <dbReference type="ARBA" id="ARBA00022692"/>
    </source>
</evidence>
<keyword evidence="2 5" id="KW-0812">Transmembrane</keyword>
<dbReference type="EMBL" id="UZAF01016186">
    <property type="protein sequence ID" value="VDO22720.1"/>
    <property type="molecule type" value="Genomic_DNA"/>
</dbReference>
<evidence type="ECO:0000256" key="4">
    <source>
        <dbReference type="ARBA" id="ARBA00023136"/>
    </source>
</evidence>
<evidence type="ECO:0000313" key="8">
    <source>
        <dbReference type="Proteomes" id="UP000268014"/>
    </source>
</evidence>
<dbReference type="AlphaFoldDB" id="A0A0N4W364"/>
<dbReference type="STRING" id="6290.A0A0N4W364"/>
<feature type="transmembrane region" description="Helical" evidence="5">
    <location>
        <begin position="362"/>
        <end position="384"/>
    </location>
</feature>
<dbReference type="PANTHER" id="PTHR21041:SF17">
    <property type="entry name" value="E3 UBIQUITIN-PROTEIN LIGASE DCST1"/>
    <property type="match status" value="1"/>
</dbReference>
<dbReference type="InterPro" id="IPR051856">
    <property type="entry name" value="CSR-E3_Ligase_Protein"/>
</dbReference>
<keyword evidence="8" id="KW-1185">Reference proteome</keyword>
<reference evidence="7 8" key="2">
    <citation type="submission" date="2018-11" db="EMBL/GenBank/DDBJ databases">
        <authorList>
            <consortium name="Pathogen Informatics"/>
        </authorList>
    </citation>
    <scope>NUCLEOTIDE SEQUENCE [LARGE SCALE GENOMIC DNA]</scope>
    <source>
        <strain evidence="7 8">MHpl1</strain>
    </source>
</reference>
<dbReference type="WBParaSite" id="HPLM_0000422801-mRNA-1">
    <property type="protein sequence ID" value="HPLM_0000422801-mRNA-1"/>
    <property type="gene ID" value="HPLM_0000422801"/>
</dbReference>